<evidence type="ECO:0000313" key="1">
    <source>
        <dbReference type="EMBL" id="DAD96142.1"/>
    </source>
</evidence>
<sequence length="235" mass="27034">MADPFVCVRQRAGPLVKALVTDNYGYLRRYGPGAVRGRCGPALSRTTVDKLELRLALFGYDGIFYTLTFDDDHLPPDRAGVDRIWDAFAKRLRRWQRGPVDYYVYRVEGLHGDHRLHIHVFLRDQDFPPAVVQYLWRTWGSAYDVRWDRARVLSEGGYRGLAIYFTKEVPEVGRHPWGCSRALSKYLPPPEVTTCKSGMVRLPKGATPLPMQGRDRPQLSGWGLYGYSRYLLPEK</sequence>
<reference evidence="1" key="1">
    <citation type="journal article" date="2021" name="Proc. Natl. Acad. Sci. U.S.A.">
        <title>A Catalog of Tens of Thousands of Viruses from Human Metagenomes Reveals Hidden Associations with Chronic Diseases.</title>
        <authorList>
            <person name="Tisza M.J."/>
            <person name="Buck C.B."/>
        </authorList>
    </citation>
    <scope>NUCLEOTIDE SEQUENCE</scope>
    <source>
        <strain evidence="1">CtXU818</strain>
    </source>
</reference>
<organism evidence="1">
    <name type="scientific">Siphoviridae sp. ctXU818</name>
    <dbReference type="NCBI Taxonomy" id="2826369"/>
    <lineage>
        <taxon>Viruses</taxon>
        <taxon>Duplodnaviria</taxon>
        <taxon>Heunggongvirae</taxon>
        <taxon>Uroviricota</taxon>
        <taxon>Caudoviricetes</taxon>
    </lineage>
</organism>
<proteinExistence type="predicted"/>
<protein>
    <submittedName>
        <fullName evidence="1">Uncharacterized protein</fullName>
    </submittedName>
</protein>
<dbReference type="EMBL" id="BK015210">
    <property type="protein sequence ID" value="DAD96142.1"/>
    <property type="molecule type" value="Genomic_DNA"/>
</dbReference>
<name>A0A8S5NN39_9CAUD</name>
<accession>A0A8S5NN39</accession>